<comment type="caution">
    <text evidence="2">The sequence shown here is derived from an EMBL/GenBank/DDBJ whole genome shotgun (WGS) entry which is preliminary data.</text>
</comment>
<dbReference type="EMBL" id="CAJEWN010000005">
    <property type="protein sequence ID" value="CAD2126835.1"/>
    <property type="molecule type" value="Genomic_DNA"/>
</dbReference>
<evidence type="ECO:0000256" key="1">
    <source>
        <dbReference type="SAM" id="SignalP"/>
    </source>
</evidence>
<feature type="signal peptide" evidence="1">
    <location>
        <begin position="1"/>
        <end position="18"/>
    </location>
</feature>
<dbReference type="Proteomes" id="UP000580250">
    <property type="component" value="Unassembled WGS sequence"/>
</dbReference>
<name>A0A6V7TLG5_MELEN</name>
<accession>A0A6V7TLG5</accession>
<reference evidence="2 3" key="1">
    <citation type="submission" date="2020-08" db="EMBL/GenBank/DDBJ databases">
        <authorList>
            <person name="Koutsovoulos G."/>
            <person name="Danchin GJ E."/>
        </authorList>
    </citation>
    <scope>NUCLEOTIDE SEQUENCE [LARGE SCALE GENOMIC DNA]</scope>
</reference>
<evidence type="ECO:0000313" key="2">
    <source>
        <dbReference type="EMBL" id="CAD2126835.1"/>
    </source>
</evidence>
<evidence type="ECO:0000313" key="3">
    <source>
        <dbReference type="Proteomes" id="UP000580250"/>
    </source>
</evidence>
<sequence>MIFVVLLPSLLIYHKLSALLKENNQKFFQSKFPVVLSFEFRVGKNFSQF</sequence>
<proteinExistence type="predicted"/>
<dbReference type="AlphaFoldDB" id="A0A6V7TLG5"/>
<organism evidence="2 3">
    <name type="scientific">Meloidogyne enterolobii</name>
    <name type="common">Root-knot nematode worm</name>
    <name type="synonym">Meloidogyne mayaguensis</name>
    <dbReference type="NCBI Taxonomy" id="390850"/>
    <lineage>
        <taxon>Eukaryota</taxon>
        <taxon>Metazoa</taxon>
        <taxon>Ecdysozoa</taxon>
        <taxon>Nematoda</taxon>
        <taxon>Chromadorea</taxon>
        <taxon>Rhabditida</taxon>
        <taxon>Tylenchina</taxon>
        <taxon>Tylenchomorpha</taxon>
        <taxon>Tylenchoidea</taxon>
        <taxon>Meloidogynidae</taxon>
        <taxon>Meloidogyninae</taxon>
        <taxon>Meloidogyne</taxon>
    </lineage>
</organism>
<keyword evidence="1" id="KW-0732">Signal</keyword>
<protein>
    <submittedName>
        <fullName evidence="2">Uncharacterized protein</fullName>
    </submittedName>
</protein>
<feature type="chain" id="PRO_5028383702" evidence="1">
    <location>
        <begin position="19"/>
        <end position="49"/>
    </location>
</feature>
<gene>
    <name evidence="2" type="ORF">MENT_LOCUS1696</name>
</gene>